<evidence type="ECO:0000313" key="2">
    <source>
        <dbReference type="RefSeq" id="XP_016456562.1"/>
    </source>
</evidence>
<organism evidence="2">
    <name type="scientific">Nicotiana tabacum</name>
    <name type="common">Common tobacco</name>
    <dbReference type="NCBI Taxonomy" id="4097"/>
    <lineage>
        <taxon>Eukaryota</taxon>
        <taxon>Viridiplantae</taxon>
        <taxon>Streptophyta</taxon>
        <taxon>Embryophyta</taxon>
        <taxon>Tracheophyta</taxon>
        <taxon>Spermatophyta</taxon>
        <taxon>Magnoliopsida</taxon>
        <taxon>eudicotyledons</taxon>
        <taxon>Gunneridae</taxon>
        <taxon>Pentapetalae</taxon>
        <taxon>asterids</taxon>
        <taxon>lamiids</taxon>
        <taxon>Solanales</taxon>
        <taxon>Solanaceae</taxon>
        <taxon>Nicotianoideae</taxon>
        <taxon>Nicotianeae</taxon>
        <taxon>Nicotiana</taxon>
    </lineage>
</organism>
<gene>
    <name evidence="2" type="primary">LOC107780521</name>
</gene>
<name>A0A1S3YXJ9_TOBAC</name>
<protein>
    <submittedName>
        <fullName evidence="2">Uncharacterized protein</fullName>
    </submittedName>
</protein>
<accession>A0A1S3YXJ9</accession>
<dbReference type="KEGG" id="nta:107780521"/>
<sequence length="201" mass="22459">MDLSSKRTPSIVVEEFLTFGSNTSPMTNDSPKHEEDKHSQNIIIHGEKLENHSSSNKEAEKKKVDYQNQNEQNNSATITSDNSTFSKSRRNSSGAFNIFRNFITCGAVETNDSSIITMNRTNMPSFRASNDKSTSLFMEFCESENFVASQQRLLSTDWDTQPTNGRKSCNGANASSKEKTEFGSNKSFSAAYKPLKYPNCS</sequence>
<feature type="region of interest" description="Disordered" evidence="1">
    <location>
        <begin position="16"/>
        <end position="90"/>
    </location>
</feature>
<dbReference type="PaxDb" id="4097-A0A1S3YXJ9"/>
<evidence type="ECO:0000256" key="1">
    <source>
        <dbReference type="SAM" id="MobiDB-lite"/>
    </source>
</evidence>
<feature type="compositionally biased region" description="Polar residues" evidence="1">
    <location>
        <begin position="157"/>
        <end position="175"/>
    </location>
</feature>
<feature type="compositionally biased region" description="Polar residues" evidence="1">
    <location>
        <begin position="66"/>
        <end position="90"/>
    </location>
</feature>
<dbReference type="RefSeq" id="XP_016456562.1">
    <property type="nucleotide sequence ID" value="XM_016601076.1"/>
</dbReference>
<feature type="compositionally biased region" description="Basic and acidic residues" evidence="1">
    <location>
        <begin position="30"/>
        <end position="65"/>
    </location>
</feature>
<dbReference type="AlphaFoldDB" id="A0A1S3YXJ9"/>
<proteinExistence type="predicted"/>
<feature type="region of interest" description="Disordered" evidence="1">
    <location>
        <begin position="157"/>
        <end position="182"/>
    </location>
</feature>
<dbReference type="OrthoDB" id="10285554at2759"/>
<feature type="compositionally biased region" description="Polar residues" evidence="1">
    <location>
        <begin position="19"/>
        <end position="29"/>
    </location>
</feature>
<reference evidence="2" key="1">
    <citation type="submission" date="2025-08" db="UniProtKB">
        <authorList>
            <consortium name="RefSeq"/>
        </authorList>
    </citation>
    <scope>IDENTIFICATION</scope>
</reference>